<dbReference type="AlphaFoldDB" id="A0A7Y9C6J3"/>
<proteinExistence type="predicted"/>
<comment type="caution">
    <text evidence="1">The sequence shown here is derived from an EMBL/GenBank/DDBJ whole genome shotgun (WGS) entry which is preliminary data.</text>
</comment>
<sequence>MTDKYKHILDSLIAEGFHQITEKSKHGHDFDFKITPYSLNTKLSFRFDSLDHFVEFLKRTDAYNEKRAEVLNATFIELGLKPYEFFYVNFFKQGKEVEM</sequence>
<protein>
    <submittedName>
        <fullName evidence="1">Uncharacterized protein</fullName>
    </submittedName>
</protein>
<evidence type="ECO:0000313" key="1">
    <source>
        <dbReference type="EMBL" id="NYA70292.1"/>
    </source>
</evidence>
<organism evidence="1 2">
    <name type="scientific">Flavobacterium agri</name>
    <dbReference type="NCBI Taxonomy" id="2743471"/>
    <lineage>
        <taxon>Bacteria</taxon>
        <taxon>Pseudomonadati</taxon>
        <taxon>Bacteroidota</taxon>
        <taxon>Flavobacteriia</taxon>
        <taxon>Flavobacteriales</taxon>
        <taxon>Flavobacteriaceae</taxon>
        <taxon>Flavobacterium</taxon>
    </lineage>
</organism>
<evidence type="ECO:0000313" key="2">
    <source>
        <dbReference type="Proteomes" id="UP000535020"/>
    </source>
</evidence>
<dbReference type="RefSeq" id="WP_176005107.1">
    <property type="nucleotide sequence ID" value="NZ_JABWMI010000006.1"/>
</dbReference>
<reference evidence="1 2" key="1">
    <citation type="submission" date="2020-07" db="EMBL/GenBank/DDBJ databases">
        <authorList>
            <person name="Sun Q."/>
        </authorList>
    </citation>
    <scope>NUCLEOTIDE SEQUENCE [LARGE SCALE GENOMIC DNA]</scope>
    <source>
        <strain evidence="1 2">MAH-1</strain>
    </source>
</reference>
<keyword evidence="2" id="KW-1185">Reference proteome</keyword>
<dbReference type="Proteomes" id="UP000535020">
    <property type="component" value="Unassembled WGS sequence"/>
</dbReference>
<gene>
    <name evidence="1" type="ORF">HZF10_05115</name>
</gene>
<name>A0A7Y9C6J3_9FLAO</name>
<dbReference type="EMBL" id="JACBJI010000002">
    <property type="protein sequence ID" value="NYA70292.1"/>
    <property type="molecule type" value="Genomic_DNA"/>
</dbReference>
<accession>A0A7Y9C6J3</accession>